<dbReference type="EMBL" id="JAUSUL010000003">
    <property type="protein sequence ID" value="MDQ0316531.1"/>
    <property type="molecule type" value="Genomic_DNA"/>
</dbReference>
<dbReference type="Pfam" id="PF01292">
    <property type="entry name" value="Ni_hydr_CYTB"/>
    <property type="match status" value="1"/>
</dbReference>
<evidence type="ECO:0000256" key="6">
    <source>
        <dbReference type="SAM" id="MobiDB-lite"/>
    </source>
</evidence>
<dbReference type="SUPFAM" id="SSF81342">
    <property type="entry name" value="Transmembrane di-heme cytochromes"/>
    <property type="match status" value="1"/>
</dbReference>
<dbReference type="InterPro" id="IPR051542">
    <property type="entry name" value="Hydrogenase_cytochrome"/>
</dbReference>
<keyword evidence="3 7" id="KW-0812">Transmembrane</keyword>
<feature type="transmembrane region" description="Helical" evidence="7">
    <location>
        <begin position="43"/>
        <end position="65"/>
    </location>
</feature>
<gene>
    <name evidence="9" type="ORF">J2S73_003007</name>
</gene>
<evidence type="ECO:0000256" key="5">
    <source>
        <dbReference type="ARBA" id="ARBA00023136"/>
    </source>
</evidence>
<evidence type="ECO:0000313" key="10">
    <source>
        <dbReference type="Proteomes" id="UP001229244"/>
    </source>
</evidence>
<proteinExistence type="predicted"/>
<dbReference type="InterPro" id="IPR011577">
    <property type="entry name" value="Cyt_b561_bac/Ni-Hgenase"/>
</dbReference>
<name>A0AAE3VQX5_9HYPH</name>
<protein>
    <submittedName>
        <fullName evidence="9">Cytochrome b</fullName>
    </submittedName>
</protein>
<evidence type="ECO:0000256" key="3">
    <source>
        <dbReference type="ARBA" id="ARBA00022692"/>
    </source>
</evidence>
<evidence type="ECO:0000256" key="2">
    <source>
        <dbReference type="ARBA" id="ARBA00022475"/>
    </source>
</evidence>
<evidence type="ECO:0000256" key="4">
    <source>
        <dbReference type="ARBA" id="ARBA00022989"/>
    </source>
</evidence>
<feature type="region of interest" description="Disordered" evidence="6">
    <location>
        <begin position="135"/>
        <end position="169"/>
    </location>
</feature>
<dbReference type="Gene3D" id="1.20.950.20">
    <property type="entry name" value="Transmembrane di-heme cytochromes, Chain C"/>
    <property type="match status" value="1"/>
</dbReference>
<feature type="domain" description="Cytochrome b561 bacterial/Ni-hydrogenase" evidence="8">
    <location>
        <begin position="16"/>
        <end position="213"/>
    </location>
</feature>
<keyword evidence="10" id="KW-1185">Reference proteome</keyword>
<feature type="transmembrane region" description="Helical" evidence="7">
    <location>
        <begin position="19"/>
        <end position="37"/>
    </location>
</feature>
<keyword evidence="5 7" id="KW-0472">Membrane</keyword>
<reference evidence="9" key="1">
    <citation type="submission" date="2023-07" db="EMBL/GenBank/DDBJ databases">
        <title>Genomic Encyclopedia of Type Strains, Phase IV (KMG-IV): sequencing the most valuable type-strain genomes for metagenomic binning, comparative biology and taxonomic classification.</title>
        <authorList>
            <person name="Goeker M."/>
        </authorList>
    </citation>
    <scope>NUCLEOTIDE SEQUENCE</scope>
    <source>
        <strain evidence="9">DSM 21202</strain>
    </source>
</reference>
<accession>A0AAE3VQX5</accession>
<sequence>MADPSPTATAQEQRIWDPIVRITHWLIALAILINGLITEGGSLVHIWVGYVALAMLVLRLLWGFVGTEEARFRAFPPSVSGARRHVGDLLAGQHRPHRSHNPLGTWMVYALWATLSVIVVTGLLQEGTLFPPTSVEVSVAQEPTATRSAYEDDDGEEREDYDGEEHDDEEGVVAEIHEIAANLILILAALHVGGVIMESRLSGTNLAAQMVTGRRRTGERA</sequence>
<dbReference type="PANTHER" id="PTHR30485:SF2">
    <property type="entry name" value="BLL0597 PROTEIN"/>
    <property type="match status" value="1"/>
</dbReference>
<dbReference type="InterPro" id="IPR016174">
    <property type="entry name" value="Di-haem_cyt_TM"/>
</dbReference>
<feature type="compositionally biased region" description="Acidic residues" evidence="6">
    <location>
        <begin position="151"/>
        <end position="169"/>
    </location>
</feature>
<keyword evidence="2" id="KW-1003">Cell membrane</keyword>
<dbReference type="Proteomes" id="UP001229244">
    <property type="component" value="Unassembled WGS sequence"/>
</dbReference>
<evidence type="ECO:0000256" key="7">
    <source>
        <dbReference type="SAM" id="Phobius"/>
    </source>
</evidence>
<dbReference type="GO" id="GO:0020037">
    <property type="term" value="F:heme binding"/>
    <property type="evidence" value="ECO:0007669"/>
    <property type="project" value="TreeGrafter"/>
</dbReference>
<evidence type="ECO:0000259" key="8">
    <source>
        <dbReference type="Pfam" id="PF01292"/>
    </source>
</evidence>
<dbReference type="AlphaFoldDB" id="A0AAE3VQX5"/>
<dbReference type="GO" id="GO:0022904">
    <property type="term" value="P:respiratory electron transport chain"/>
    <property type="evidence" value="ECO:0007669"/>
    <property type="project" value="InterPro"/>
</dbReference>
<keyword evidence="4 7" id="KW-1133">Transmembrane helix</keyword>
<feature type="transmembrane region" description="Helical" evidence="7">
    <location>
        <begin position="103"/>
        <end position="124"/>
    </location>
</feature>
<dbReference type="GO" id="GO:0005886">
    <property type="term" value="C:plasma membrane"/>
    <property type="evidence" value="ECO:0007669"/>
    <property type="project" value="UniProtKB-SubCell"/>
</dbReference>
<evidence type="ECO:0000256" key="1">
    <source>
        <dbReference type="ARBA" id="ARBA00004651"/>
    </source>
</evidence>
<comment type="caution">
    <text evidence="9">The sequence shown here is derived from an EMBL/GenBank/DDBJ whole genome shotgun (WGS) entry which is preliminary data.</text>
</comment>
<dbReference type="GO" id="GO:0009055">
    <property type="term" value="F:electron transfer activity"/>
    <property type="evidence" value="ECO:0007669"/>
    <property type="project" value="InterPro"/>
</dbReference>
<dbReference type="PANTHER" id="PTHR30485">
    <property type="entry name" value="NI/FE-HYDROGENASE 1 B-TYPE CYTOCHROME SUBUNIT"/>
    <property type="match status" value="1"/>
</dbReference>
<dbReference type="RefSeq" id="WP_306886418.1">
    <property type="nucleotide sequence ID" value="NZ_JAUSUL010000003.1"/>
</dbReference>
<feature type="transmembrane region" description="Helical" evidence="7">
    <location>
        <begin position="179"/>
        <end position="197"/>
    </location>
</feature>
<comment type="subcellular location">
    <subcellularLocation>
        <location evidence="1">Cell membrane</location>
        <topology evidence="1">Multi-pass membrane protein</topology>
    </subcellularLocation>
</comment>
<organism evidence="9 10">
    <name type="scientific">Amorphus orientalis</name>
    <dbReference type="NCBI Taxonomy" id="649198"/>
    <lineage>
        <taxon>Bacteria</taxon>
        <taxon>Pseudomonadati</taxon>
        <taxon>Pseudomonadota</taxon>
        <taxon>Alphaproteobacteria</taxon>
        <taxon>Hyphomicrobiales</taxon>
        <taxon>Amorphaceae</taxon>
        <taxon>Amorphus</taxon>
    </lineage>
</organism>
<evidence type="ECO:0000313" key="9">
    <source>
        <dbReference type="EMBL" id="MDQ0316531.1"/>
    </source>
</evidence>